<feature type="compositionally biased region" description="Polar residues" evidence="5">
    <location>
        <begin position="580"/>
        <end position="597"/>
    </location>
</feature>
<dbReference type="Gene3D" id="2.60.34.10">
    <property type="entry name" value="Substrate Binding Domain Of DNAk, Chain A, domain 1"/>
    <property type="match status" value="1"/>
</dbReference>
<dbReference type="Proteomes" id="UP000054107">
    <property type="component" value="Unassembled WGS sequence"/>
</dbReference>
<evidence type="ECO:0000256" key="6">
    <source>
        <dbReference type="SAM" id="SignalP"/>
    </source>
</evidence>
<dbReference type="Gene3D" id="1.20.1270.10">
    <property type="match status" value="1"/>
</dbReference>
<dbReference type="PANTHER" id="PTHR45639">
    <property type="entry name" value="HSC70CB, ISOFORM G-RELATED"/>
    <property type="match status" value="1"/>
</dbReference>
<feature type="region of interest" description="Disordered" evidence="5">
    <location>
        <begin position="818"/>
        <end position="874"/>
    </location>
</feature>
<dbReference type="Gene3D" id="3.90.640.10">
    <property type="entry name" value="Actin, Chain A, domain 4"/>
    <property type="match status" value="1"/>
</dbReference>
<dbReference type="Pfam" id="PF00012">
    <property type="entry name" value="HSP70"/>
    <property type="match status" value="1"/>
</dbReference>
<evidence type="ECO:0000256" key="1">
    <source>
        <dbReference type="ARBA" id="ARBA00022741"/>
    </source>
</evidence>
<dbReference type="Gene3D" id="3.30.30.30">
    <property type="match status" value="1"/>
</dbReference>
<keyword evidence="8" id="KW-1185">Reference proteome</keyword>
<evidence type="ECO:0000256" key="3">
    <source>
        <dbReference type="ARBA" id="ARBA00022840"/>
    </source>
</evidence>
<name>A0A0B7N8A1_9FUNG</name>
<reference evidence="7 8" key="1">
    <citation type="submission" date="2014-09" db="EMBL/GenBank/DDBJ databases">
        <authorList>
            <person name="Ellenberger Sabrina"/>
        </authorList>
    </citation>
    <scope>NUCLEOTIDE SEQUENCE [LARGE SCALE GENOMIC DNA]</scope>
    <source>
        <strain evidence="7 8">CBS 412.66</strain>
    </source>
</reference>
<organism evidence="7 8">
    <name type="scientific">Parasitella parasitica</name>
    <dbReference type="NCBI Taxonomy" id="35722"/>
    <lineage>
        <taxon>Eukaryota</taxon>
        <taxon>Fungi</taxon>
        <taxon>Fungi incertae sedis</taxon>
        <taxon>Mucoromycota</taxon>
        <taxon>Mucoromycotina</taxon>
        <taxon>Mucoromycetes</taxon>
        <taxon>Mucorales</taxon>
        <taxon>Mucorineae</taxon>
        <taxon>Mucoraceae</taxon>
        <taxon>Parasitella</taxon>
    </lineage>
</organism>
<evidence type="ECO:0000313" key="7">
    <source>
        <dbReference type="EMBL" id="CEP13674.1"/>
    </source>
</evidence>
<keyword evidence="3" id="KW-0067">ATP-binding</keyword>
<dbReference type="InterPro" id="IPR043129">
    <property type="entry name" value="ATPase_NBD"/>
</dbReference>
<evidence type="ECO:0000256" key="2">
    <source>
        <dbReference type="ARBA" id="ARBA00022824"/>
    </source>
</evidence>
<dbReference type="OrthoDB" id="10262720at2759"/>
<feature type="chain" id="PRO_5002120607" evidence="6">
    <location>
        <begin position="26"/>
        <end position="874"/>
    </location>
</feature>
<dbReference type="EMBL" id="LN730391">
    <property type="protein sequence ID" value="CEP13674.1"/>
    <property type="molecule type" value="Genomic_DNA"/>
</dbReference>
<dbReference type="CDD" id="cd10230">
    <property type="entry name" value="ASKHA_NBD_HSP70_HYOU1"/>
    <property type="match status" value="1"/>
</dbReference>
<sequence length="874" mass="97062">MGSRWLCVLACTVALLCTIVPFAHAAVMSIDYGTEWFKVGLIKPGMPLDVALNKDSKRKTQSVVTIRHDERTYGGDAISLAGRFPHLTYSNLKSIIGKKYDDPLAEEFRRRYMNNMIVDTERDMPVFLHNETAQLSIEELIAYQFQNAKHQASATAGEKVKDCVITVTPFANQFERQAILDAAELAGLNVLTLMHDETAVALNYAVNREIGKTAENHVFYDMGAGSTVASIVTFSNVETKEGKITRSAPQLEVRGVGFDRTLGGHELDVRLQQLLVEGFMKANGNRVSTDIKSSSGAMTRLMKEATRVKQILSANTETMASIESLHEGIDFKFKVTRAELENICKDLIARVSNPLQTALDAANMTVDDIQSVVLVGGGVRVPSVQKQLVDFVGAQKIAKNVNADEAAVLGAAFRGASLSNQFRLSKQISIKDVTLFPVEVTYKPENKGKEAKTAVDTTLFNKFDNIGTRKIMTFNRVTDFEFDLSYAESSAAGVDGIAKVKVTGLTEAMKKHKDDIKSSEIPPKVRVSIELSNSGLVSVSEATLQIAKLTFKEKVKSFFGGKDSKNTEAEKKNDEEAQQKNETVNADGTTDTKNNTAAEEAKESVSINKVPLTIEFIPTGLAPLSENDKAIAKKRIAELDALDARKKHREESRNALETFVYRVQDFLYNNVVELVATESDVEKFRERLSEVSDWLYDEGEHADTPVFISKLKELQLIEQPIQHRVNEYNERDNNIKLVDSTVKLAREFVANINEAAKDLRYHTEEELDGLLVAAEKLEHWMAEKVAAQSKLANTEDPVLITSHVLERAQTVKEHLMKLMSKKKPKAPQKTLETPKNDTEKEEVLNNDTSEAKQQEASESETPAATSEEHEHDEL</sequence>
<dbReference type="InterPro" id="IPR013126">
    <property type="entry name" value="Hsp_70_fam"/>
</dbReference>
<proteinExistence type="predicted"/>
<keyword evidence="4" id="KW-0143">Chaperone</keyword>
<feature type="compositionally biased region" description="Low complexity" evidence="5">
    <location>
        <begin position="856"/>
        <end position="865"/>
    </location>
</feature>
<evidence type="ECO:0000256" key="4">
    <source>
        <dbReference type="ARBA" id="ARBA00023186"/>
    </source>
</evidence>
<dbReference type="GO" id="GO:0005524">
    <property type="term" value="F:ATP binding"/>
    <property type="evidence" value="ECO:0007669"/>
    <property type="project" value="UniProtKB-KW"/>
</dbReference>
<dbReference type="FunFam" id="3.90.640.10:FF:000004">
    <property type="entry name" value="Heat shock 70 kDa protein 4"/>
    <property type="match status" value="1"/>
</dbReference>
<dbReference type="InterPro" id="IPR029048">
    <property type="entry name" value="HSP70_C_sf"/>
</dbReference>
<dbReference type="GO" id="GO:0140662">
    <property type="term" value="F:ATP-dependent protein folding chaperone"/>
    <property type="evidence" value="ECO:0007669"/>
    <property type="project" value="InterPro"/>
</dbReference>
<gene>
    <name evidence="7" type="primary">PARPA_07794.1 scaffold 30457</name>
</gene>
<dbReference type="PRINTS" id="PR00301">
    <property type="entry name" value="HEATSHOCK70"/>
</dbReference>
<dbReference type="FunFam" id="1.20.1270.10:FF:000002">
    <property type="entry name" value="Heat shock 70 kDa protein 4"/>
    <property type="match status" value="1"/>
</dbReference>
<feature type="compositionally biased region" description="Basic and acidic residues" evidence="5">
    <location>
        <begin position="562"/>
        <end position="579"/>
    </location>
</feature>
<keyword evidence="6" id="KW-0732">Signal</keyword>
<feature type="signal peptide" evidence="6">
    <location>
        <begin position="1"/>
        <end position="25"/>
    </location>
</feature>
<evidence type="ECO:0000256" key="5">
    <source>
        <dbReference type="SAM" id="MobiDB-lite"/>
    </source>
</evidence>
<feature type="compositionally biased region" description="Basic and acidic residues" evidence="5">
    <location>
        <begin position="832"/>
        <end position="855"/>
    </location>
</feature>
<protein>
    <submittedName>
        <fullName evidence="7">Uncharacterized protein</fullName>
    </submittedName>
</protein>
<accession>A0A0B7N8A1</accession>
<dbReference type="GO" id="GO:0034663">
    <property type="term" value="C:endoplasmic reticulum chaperone complex"/>
    <property type="evidence" value="ECO:0007669"/>
    <property type="project" value="TreeGrafter"/>
</dbReference>
<dbReference type="Gene3D" id="3.30.420.40">
    <property type="match status" value="2"/>
</dbReference>
<evidence type="ECO:0000313" key="8">
    <source>
        <dbReference type="Proteomes" id="UP000054107"/>
    </source>
</evidence>
<keyword evidence="2" id="KW-0256">Endoplasmic reticulum</keyword>
<dbReference type="InterPro" id="IPR029047">
    <property type="entry name" value="HSP70_peptide-bd_sf"/>
</dbReference>
<dbReference type="AlphaFoldDB" id="A0A0B7N8A1"/>
<keyword evidence="1" id="KW-0547">Nucleotide-binding</keyword>
<dbReference type="SUPFAM" id="SSF100934">
    <property type="entry name" value="Heat shock protein 70kD (HSP70), C-terminal subdomain"/>
    <property type="match status" value="1"/>
</dbReference>
<feature type="region of interest" description="Disordered" evidence="5">
    <location>
        <begin position="562"/>
        <end position="602"/>
    </location>
</feature>
<dbReference type="PANTHER" id="PTHR45639:SF3">
    <property type="entry name" value="HYPOXIA UP-REGULATED PROTEIN 1"/>
    <property type="match status" value="1"/>
</dbReference>
<dbReference type="GO" id="GO:0030968">
    <property type="term" value="P:endoplasmic reticulum unfolded protein response"/>
    <property type="evidence" value="ECO:0007669"/>
    <property type="project" value="TreeGrafter"/>
</dbReference>
<dbReference type="STRING" id="35722.A0A0B7N8A1"/>
<dbReference type="SUPFAM" id="SSF53067">
    <property type="entry name" value="Actin-like ATPase domain"/>
    <property type="match status" value="2"/>
</dbReference>